<feature type="region of interest" description="Disordered" evidence="2">
    <location>
        <begin position="91"/>
        <end position="111"/>
    </location>
</feature>
<dbReference type="InterPro" id="IPR000601">
    <property type="entry name" value="PKD_dom"/>
</dbReference>
<dbReference type="Proteomes" id="UP000285517">
    <property type="component" value="Chromosome"/>
</dbReference>
<dbReference type="NCBIfam" id="TIGR04183">
    <property type="entry name" value="Por_Secre_tail"/>
    <property type="match status" value="1"/>
</dbReference>
<dbReference type="Pfam" id="PF04151">
    <property type="entry name" value="PPC"/>
    <property type="match status" value="2"/>
</dbReference>
<evidence type="ECO:0000313" key="6">
    <source>
        <dbReference type="Proteomes" id="UP000285517"/>
    </source>
</evidence>
<feature type="domain" description="PKD" evidence="4">
    <location>
        <begin position="1619"/>
        <end position="1655"/>
    </location>
</feature>
<protein>
    <submittedName>
        <fullName evidence="5">BspA family leucine-rich repeat surface protein</fullName>
    </submittedName>
</protein>
<accession>A0A410G6W5</accession>
<dbReference type="InterPro" id="IPR007280">
    <property type="entry name" value="Peptidase_C_arc/bac"/>
</dbReference>
<dbReference type="Gene3D" id="2.60.40.10">
    <property type="entry name" value="Immunoglobulins"/>
    <property type="match status" value="1"/>
</dbReference>
<dbReference type="CDD" id="cd00146">
    <property type="entry name" value="PKD"/>
    <property type="match status" value="1"/>
</dbReference>
<dbReference type="RefSeq" id="WP_128251369.1">
    <property type="nucleotide sequence ID" value="NZ_CP034951.1"/>
</dbReference>
<dbReference type="SUPFAM" id="SSF89260">
    <property type="entry name" value="Collagen-binding domain"/>
    <property type="match status" value="2"/>
</dbReference>
<feature type="chain" id="PRO_5019069032" evidence="3">
    <location>
        <begin position="22"/>
        <end position="2001"/>
    </location>
</feature>
<sequence>MKKLTFFLCAIFLTMVGFSHGTEPYAGFVTATGDGNGTFSSYQGLAWSTMGQLNWIGTSESRVLAGPGDTCNDPAVITSLPFTVTDNTSNYGDDYGSGDRPPSAPNAVGNPSGSYLQGDDVVYAYTPSANGVINISVTNHDAWTGLFVFTGCPFASTVGGHTNSSAAVPLVVNGLTVSAGVTYYIVISTWPTPQSTPYTLTIEADVFDCPELEANFGDPCDDGNPDTLGDSINENCECEGIVPGPGADCSLAISLDCNGEPVTYDSIGSTATNTTTCSMGNAGLWFTFTGTGNTITINSSAPFDHEMSINSGSCESLTNIACKDGSTGAETYTMATSVAGQAYYVYIAHYASGNTTTEAITISLVCATSFDCPELEANFGDTCDLGGGETGVVNADCECEAVSCQNTTKYPFAAITPNPTGESTTISGCTYWSEYSEITGIIAGYDYQFDSVKAGVSAYVTVREGSVGGPVVAKGYGPLTVTAPSSANLFVHWNANAECGTATGCATSTVSCVSCATELDCEGVPGGPAQPGTPCDDGDPNTLNDVYDEDCNCAGVIPSPGDSCDLAIAISCDDEPATYSTANSVATNVTTCTMGSRGIWFSFEGTGADITVNSSATFDHEMSINTGSCEELVNIVCKDSSTGAESYTVATTVAGQMYYVYIAHYSSSGTTTGDITISLDCAVVPECVAPELTLTAQDANGGAIECLETGGEYYVLASLSGGEGNASYNVAVNDFDFVEVPADGSAVFGPIAAGTTANASAIGVQDQDCVAYATLTSPGICAPANDGCDGAVALVCGETITGSTVGATASGMDSTCNGYTSSSALDVFYTFEADGSSNYTITSDAVQGSFFDGVLYVYSGACGELSNIDCSDSGNPESITLEAPEAGTYTVRLYRYSGTGEFTLGLECSSAPECVAPELTLTAQDANGGAIECLETGGEYYVLASLSGGEGNASYNVAVNDFDFVEVPADGSAVFGPIAAGTTANASAIGVQDQDCVAYATLESPMICPPSNDDCDNAVQLACGQPITGSTVNATASGLPATCNGYTSSSALDVFYSFEADGSSSYTVSLNAVEGSFFDGVLYVYSGSCGELTNIDCSDSGNPETITLEAPEAGTYTVRLYRYSGTGEFTLGLECSSAPECVAPELTLTAKDANGDAIECLEIGGEYYVLATLSGGEGNTSYNVAVNDFDFVEVPAGGSATFGPIDADTMANASAIGVQDGDCVAYATLNAPVTCAPANDDCLDAIMLSCDDSVEGTTYGATYSGLTDGCTSRSTGDVFYTLAVEAGNEYTVTVIGEDYDAVLAIYSGTCGSLTEIACADNGFSAGMAETITWTADATETVVIRTYDWSSSAGSFTISVECTSAPECVAPELTLTAQDANGGPVECLEVGGEYYVLASLSGGEGNTSYNVAVNDFDFVEVPAGGSATFGPIDADTMANASAIGVQDGDCVAYATLNPPVTCAPDNDDCTDAMMLSCGDSVEGTTYGATYSGTTDGCSSRTSGDVFYTLNVEAGNEYTVSVIGEDYDAVLAIYSGTCGSLTEIACADDGFSAGMAETITWTADATETVVIRTYDWSSSAGSFTISVDCTQGGGSCDENAFVTTWRTTSANETITIPTYLGETYNYTVEWGDGSSDSNVGGNITHTYANAGTYTVSICGTFPRIYFNNTATSRMKLRSIEHWGTNVWSSMNGAFAGAENMVSNATDMPDLSMVTDMYGMFAYARSFNGDANFGNWDVGNVTNMAGMFGGASVFNYPIGGWDVGSVTNMAQMFNGATLFNQDLGAWNVANVSNMERMFRTAMRFNQDIGSWNVGSVTDMSYMFFHANRFDQDLGGWDVGQVNDMRRMFKNVTLSRDNYDSLLNGWSSLPTLKQGVTFDGGNSKYCAGEPGRITLTSSPNNWIITDGGKDCSIPFNGDRIDESATIFAISLYPNPMKGQLNLGNPNSAELESVSIFDLTGRLVQKVELNGLATGTVIDVSRLSSATYMVLVKGRQGQATELLIKE</sequence>
<dbReference type="Pfam" id="PF03382">
    <property type="entry name" value="DUF285"/>
    <property type="match status" value="1"/>
</dbReference>
<evidence type="ECO:0000256" key="1">
    <source>
        <dbReference type="ARBA" id="ARBA00022729"/>
    </source>
</evidence>
<dbReference type="OrthoDB" id="1398760at2"/>
<dbReference type="InterPro" id="IPR026444">
    <property type="entry name" value="Secre_tail"/>
</dbReference>
<gene>
    <name evidence="5" type="ORF">EI546_15350</name>
</gene>
<keyword evidence="1 3" id="KW-0732">Signal</keyword>
<proteinExistence type="predicted"/>
<evidence type="ECO:0000313" key="5">
    <source>
        <dbReference type="EMBL" id="QAA83006.1"/>
    </source>
</evidence>
<dbReference type="Gene3D" id="2.60.120.380">
    <property type="match status" value="4"/>
</dbReference>
<dbReference type="KEGG" id="aev:EI546_15350"/>
<dbReference type="InterPro" id="IPR013783">
    <property type="entry name" value="Ig-like_fold"/>
</dbReference>
<keyword evidence="6" id="KW-1185">Reference proteome</keyword>
<dbReference type="InterPro" id="IPR005046">
    <property type="entry name" value="DUF285"/>
</dbReference>
<dbReference type="SUPFAM" id="SSF49299">
    <property type="entry name" value="PKD domain"/>
    <property type="match status" value="1"/>
</dbReference>
<evidence type="ECO:0000256" key="3">
    <source>
        <dbReference type="SAM" id="SignalP"/>
    </source>
</evidence>
<evidence type="ECO:0000256" key="2">
    <source>
        <dbReference type="SAM" id="MobiDB-lite"/>
    </source>
</evidence>
<dbReference type="InterPro" id="IPR035986">
    <property type="entry name" value="PKD_dom_sf"/>
</dbReference>
<reference evidence="5 6" key="1">
    <citation type="submission" date="2019-01" db="EMBL/GenBank/DDBJ databases">
        <title>Complete genome sequencing of Aequorivita sp. H23M31.</title>
        <authorList>
            <person name="Bae J.-W."/>
        </authorList>
    </citation>
    <scope>NUCLEOTIDE SEQUENCE [LARGE SCALE GENOMIC DNA]</scope>
    <source>
        <strain evidence="5 6">H23M31</strain>
    </source>
</reference>
<dbReference type="EMBL" id="CP034951">
    <property type="protein sequence ID" value="QAA83006.1"/>
    <property type="molecule type" value="Genomic_DNA"/>
</dbReference>
<dbReference type="PROSITE" id="PS50093">
    <property type="entry name" value="PKD"/>
    <property type="match status" value="1"/>
</dbReference>
<feature type="signal peptide" evidence="3">
    <location>
        <begin position="1"/>
        <end position="21"/>
    </location>
</feature>
<dbReference type="Pfam" id="PF18962">
    <property type="entry name" value="Por_Secre_tail"/>
    <property type="match status" value="1"/>
</dbReference>
<name>A0A410G6W5_9FLAO</name>
<evidence type="ECO:0000259" key="4">
    <source>
        <dbReference type="PROSITE" id="PS50093"/>
    </source>
</evidence>
<organism evidence="5 6">
    <name type="scientific">Aequorivita ciconiae</name>
    <dbReference type="NCBI Taxonomy" id="2494375"/>
    <lineage>
        <taxon>Bacteria</taxon>
        <taxon>Pseudomonadati</taxon>
        <taxon>Bacteroidota</taxon>
        <taxon>Flavobacteriia</taxon>
        <taxon>Flavobacteriales</taxon>
        <taxon>Flavobacteriaceae</taxon>
        <taxon>Aequorivita</taxon>
    </lineage>
</organism>